<feature type="domain" description="Competence protein CoiA nuclease-like" evidence="1">
    <location>
        <begin position="70"/>
        <end position="208"/>
    </location>
</feature>
<dbReference type="EMBL" id="JAHQCS010000131">
    <property type="protein sequence ID" value="MBU9713278.1"/>
    <property type="molecule type" value="Genomic_DNA"/>
</dbReference>
<feature type="domain" description="Competence protein CoiA C-terminal" evidence="3">
    <location>
        <begin position="243"/>
        <end position="381"/>
    </location>
</feature>
<protein>
    <recommendedName>
        <fullName evidence="6">Competence protein CoiA</fullName>
    </recommendedName>
</protein>
<evidence type="ECO:0000259" key="2">
    <source>
        <dbReference type="Pfam" id="PF25164"/>
    </source>
</evidence>
<keyword evidence="5" id="KW-1185">Reference proteome</keyword>
<dbReference type="Pfam" id="PF25166">
    <property type="entry name" value="CoiA_C"/>
    <property type="match status" value="1"/>
</dbReference>
<evidence type="ECO:0000259" key="1">
    <source>
        <dbReference type="Pfam" id="PF06054"/>
    </source>
</evidence>
<dbReference type="InterPro" id="IPR057252">
    <property type="entry name" value="CoiA_C"/>
</dbReference>
<dbReference type="InterPro" id="IPR021176">
    <property type="entry name" value="Competence-induced_CoiA"/>
</dbReference>
<proteinExistence type="predicted"/>
<dbReference type="Proteomes" id="UP000784880">
    <property type="component" value="Unassembled WGS sequence"/>
</dbReference>
<comment type="caution">
    <text evidence="4">The sequence shown here is derived from an EMBL/GenBank/DDBJ whole genome shotgun (WGS) entry which is preliminary data.</text>
</comment>
<dbReference type="Pfam" id="PF06054">
    <property type="entry name" value="CoiA_nuc"/>
    <property type="match status" value="1"/>
</dbReference>
<name>A0ABS6JI21_9BACI</name>
<dbReference type="PIRSF" id="PIRSF007487">
    <property type="entry name" value="Competence-induced_CoiA_bac"/>
    <property type="match status" value="1"/>
</dbReference>
<gene>
    <name evidence="4" type="ORF">KS419_16220</name>
</gene>
<evidence type="ECO:0008006" key="6">
    <source>
        <dbReference type="Google" id="ProtNLM"/>
    </source>
</evidence>
<feature type="domain" description="Competence protein CoiA-like N-terminal" evidence="2">
    <location>
        <begin position="20"/>
        <end position="64"/>
    </location>
</feature>
<dbReference type="Pfam" id="PF25164">
    <property type="entry name" value="CoiA_N"/>
    <property type="match status" value="1"/>
</dbReference>
<reference evidence="4 5" key="1">
    <citation type="submission" date="2021-06" db="EMBL/GenBank/DDBJ databases">
        <title>Bacillus sp. RD4P76, an endophyte from a halophyte.</title>
        <authorList>
            <person name="Sun J.-Q."/>
        </authorList>
    </citation>
    <scope>NUCLEOTIDE SEQUENCE [LARGE SCALE GENOMIC DNA]</scope>
    <source>
        <strain evidence="4 5">CGMCC 1.15917</strain>
    </source>
</reference>
<evidence type="ECO:0000313" key="4">
    <source>
        <dbReference type="EMBL" id="MBU9713278.1"/>
    </source>
</evidence>
<evidence type="ECO:0000259" key="3">
    <source>
        <dbReference type="Pfam" id="PF25166"/>
    </source>
</evidence>
<organism evidence="4 5">
    <name type="scientific">Evansella tamaricis</name>
    <dbReference type="NCBI Taxonomy" id="2069301"/>
    <lineage>
        <taxon>Bacteria</taxon>
        <taxon>Bacillati</taxon>
        <taxon>Bacillota</taxon>
        <taxon>Bacilli</taxon>
        <taxon>Bacillales</taxon>
        <taxon>Bacillaceae</taxon>
        <taxon>Evansella</taxon>
    </lineage>
</organism>
<dbReference type="RefSeq" id="WP_217067436.1">
    <property type="nucleotide sequence ID" value="NZ_JAHQCS010000131.1"/>
</dbReference>
<dbReference type="InterPro" id="IPR010330">
    <property type="entry name" value="CoiA_nuc"/>
</dbReference>
<dbReference type="InterPro" id="IPR057253">
    <property type="entry name" value="CoiA-like_N"/>
</dbReference>
<sequence>MFTAKRQNGTMITLFGVNKGREELEAEKQKTKYFCPKCGERVILKLGHYQAWHFAHLSESDCSLAEKKGETEDHAKGKRLIVNWLNMHGYDPKTEYYIKEIRQRADIFVTINDQSYVFEIQRSAIPFEILNKRREEYEKIGIHQIWIGLSSVLQRRRNKYEISSTLLDQMLIRFTPTDQTEAIYLDVKKEEWIMLTHYLYISSQRLMAFPFSLPPTYSPIDLIDSTPSSSIKPNSFYYDIFFSTWLKETRKKRQKVFLSMNPVERKMLRIFQAFQLNLNYFPALGCLPLRRNLYFLTPPQWWQTWIIMTIINGNPIYHHLQLSSIVNSISQKSSSFFQMKKLPRHPKDLLREVIGEYFDCLCLFHVLEKKFNGVYCIKNHIHINKQLDTLCMDDLYVQSVIKEAWEKQ</sequence>
<evidence type="ECO:0000313" key="5">
    <source>
        <dbReference type="Proteomes" id="UP000784880"/>
    </source>
</evidence>
<accession>A0ABS6JI21</accession>